<feature type="transmembrane region" description="Helical" evidence="1">
    <location>
        <begin position="50"/>
        <end position="72"/>
    </location>
</feature>
<name>A0AAW6FPR2_9FIRM</name>
<protein>
    <recommendedName>
        <fullName evidence="4">YcxB-like protein domain-containing protein</fullName>
    </recommendedName>
</protein>
<dbReference type="Proteomes" id="UP001220658">
    <property type="component" value="Unassembled WGS sequence"/>
</dbReference>
<keyword evidence="1" id="KW-0472">Membrane</keyword>
<evidence type="ECO:0000256" key="1">
    <source>
        <dbReference type="SAM" id="Phobius"/>
    </source>
</evidence>
<accession>A0AAW6FPR2</accession>
<proteinExistence type="predicted"/>
<dbReference type="AlphaFoldDB" id="A0AAW6FPR2"/>
<feature type="transmembrane region" description="Helical" evidence="1">
    <location>
        <begin position="28"/>
        <end position="44"/>
    </location>
</feature>
<sequence length="167" mass="19557">MIEIEWILTKDVLKETANGAFSYSKKKDYIIVALIVVLCILTTLMKTKIIGYICIAIGVLSYVGRILIFYYARKKFLSSEWEKIQVLYKKDEVYYKTILEEDKMIQITENAKKEFSYNDFKGYKILENQFLLFIRGQIIAMIVVDPNSEKGKNIEKILNKKKIPKMS</sequence>
<dbReference type="RefSeq" id="WP_195190645.1">
    <property type="nucleotide sequence ID" value="NZ_JADMUL010000001.1"/>
</dbReference>
<keyword evidence="1" id="KW-1133">Transmembrane helix</keyword>
<evidence type="ECO:0000313" key="2">
    <source>
        <dbReference type="EMBL" id="MDC0827177.1"/>
    </source>
</evidence>
<keyword evidence="1" id="KW-0812">Transmembrane</keyword>
<organism evidence="2 3">
    <name type="scientific">Faecalitalea cylindroides</name>
    <dbReference type="NCBI Taxonomy" id="39483"/>
    <lineage>
        <taxon>Bacteria</taxon>
        <taxon>Bacillati</taxon>
        <taxon>Bacillota</taxon>
        <taxon>Erysipelotrichia</taxon>
        <taxon>Erysipelotrichales</taxon>
        <taxon>Erysipelotrichaceae</taxon>
        <taxon>Faecalitalea</taxon>
    </lineage>
</organism>
<gene>
    <name evidence="2" type="ORF">POG00_00470</name>
</gene>
<comment type="caution">
    <text evidence="2">The sequence shown here is derived from an EMBL/GenBank/DDBJ whole genome shotgun (WGS) entry which is preliminary data.</text>
</comment>
<dbReference type="EMBL" id="JAQNCK010000001">
    <property type="protein sequence ID" value="MDC0827177.1"/>
    <property type="molecule type" value="Genomic_DNA"/>
</dbReference>
<evidence type="ECO:0000313" key="3">
    <source>
        <dbReference type="Proteomes" id="UP001220658"/>
    </source>
</evidence>
<reference evidence="2" key="1">
    <citation type="submission" date="2023-01" db="EMBL/GenBank/DDBJ databases">
        <title>Human gut microbiome strain richness.</title>
        <authorList>
            <person name="Chen-Liaw A."/>
        </authorList>
    </citation>
    <scope>NUCLEOTIDE SEQUENCE</scope>
    <source>
        <strain evidence="2">D55st1_G4_D55t1_190419</strain>
    </source>
</reference>
<evidence type="ECO:0008006" key="4">
    <source>
        <dbReference type="Google" id="ProtNLM"/>
    </source>
</evidence>